<comment type="caution">
    <text evidence="11">The sequence shown here is derived from an EMBL/GenBank/DDBJ whole genome shotgun (WGS) entry which is preliminary data.</text>
</comment>
<feature type="domain" description="ABC transporter" evidence="10">
    <location>
        <begin position="10"/>
        <end position="258"/>
    </location>
</feature>
<evidence type="ECO:0000256" key="1">
    <source>
        <dbReference type="ARBA" id="ARBA00004202"/>
    </source>
</evidence>
<protein>
    <submittedName>
        <fullName evidence="11">ABC transporter ATP-binding protein</fullName>
    </submittedName>
</protein>
<dbReference type="InterPro" id="IPR003439">
    <property type="entry name" value="ABC_transporter-like_ATP-bd"/>
</dbReference>
<dbReference type="EMBL" id="JACJVP010000051">
    <property type="protein sequence ID" value="MBB6674676.1"/>
    <property type="molecule type" value="Genomic_DNA"/>
</dbReference>
<organism evidence="11 12">
    <name type="scientific">Cohnella nanjingensis</name>
    <dbReference type="NCBI Taxonomy" id="1387779"/>
    <lineage>
        <taxon>Bacteria</taxon>
        <taxon>Bacillati</taxon>
        <taxon>Bacillota</taxon>
        <taxon>Bacilli</taxon>
        <taxon>Bacillales</taxon>
        <taxon>Paenibacillaceae</taxon>
        <taxon>Cohnella</taxon>
    </lineage>
</organism>
<dbReference type="CDD" id="cd03257">
    <property type="entry name" value="ABC_NikE_OppD_transporters"/>
    <property type="match status" value="1"/>
</dbReference>
<dbReference type="PROSITE" id="PS00211">
    <property type="entry name" value="ABC_TRANSPORTER_1"/>
    <property type="match status" value="1"/>
</dbReference>
<keyword evidence="6" id="KW-0547">Nucleotide-binding</keyword>
<dbReference type="InterPro" id="IPR017871">
    <property type="entry name" value="ABC_transporter-like_CS"/>
</dbReference>
<gene>
    <name evidence="11" type="ORF">H7C19_28740</name>
</gene>
<dbReference type="InterPro" id="IPR027417">
    <property type="entry name" value="P-loop_NTPase"/>
</dbReference>
<evidence type="ECO:0000256" key="2">
    <source>
        <dbReference type="ARBA" id="ARBA00005417"/>
    </source>
</evidence>
<keyword evidence="12" id="KW-1185">Reference proteome</keyword>
<evidence type="ECO:0000313" key="11">
    <source>
        <dbReference type="EMBL" id="MBB6674676.1"/>
    </source>
</evidence>
<evidence type="ECO:0000259" key="10">
    <source>
        <dbReference type="PROSITE" id="PS50893"/>
    </source>
</evidence>
<dbReference type="AlphaFoldDB" id="A0A7X0RW28"/>
<evidence type="ECO:0000313" key="12">
    <source>
        <dbReference type="Proteomes" id="UP000547209"/>
    </source>
</evidence>
<proteinExistence type="inferred from homology"/>
<dbReference type="SMART" id="SM00382">
    <property type="entry name" value="AAA"/>
    <property type="match status" value="1"/>
</dbReference>
<dbReference type="SUPFAM" id="SSF52540">
    <property type="entry name" value="P-loop containing nucleoside triphosphate hydrolases"/>
    <property type="match status" value="1"/>
</dbReference>
<keyword evidence="7 11" id="KW-0067">ATP-binding</keyword>
<dbReference type="RefSeq" id="WP_185672537.1">
    <property type="nucleotide sequence ID" value="NZ_JACJVP010000051.1"/>
</dbReference>
<dbReference type="Pfam" id="PF00005">
    <property type="entry name" value="ABC_tran"/>
    <property type="match status" value="1"/>
</dbReference>
<evidence type="ECO:0000256" key="8">
    <source>
        <dbReference type="ARBA" id="ARBA00022967"/>
    </source>
</evidence>
<dbReference type="Proteomes" id="UP000547209">
    <property type="component" value="Unassembled WGS sequence"/>
</dbReference>
<keyword evidence="5" id="KW-0997">Cell inner membrane</keyword>
<evidence type="ECO:0000256" key="3">
    <source>
        <dbReference type="ARBA" id="ARBA00022448"/>
    </source>
</evidence>
<keyword evidence="8" id="KW-1278">Translocase</keyword>
<dbReference type="InterPro" id="IPR003593">
    <property type="entry name" value="AAA+_ATPase"/>
</dbReference>
<dbReference type="GO" id="GO:0016887">
    <property type="term" value="F:ATP hydrolysis activity"/>
    <property type="evidence" value="ECO:0007669"/>
    <property type="project" value="InterPro"/>
</dbReference>
<keyword evidence="3" id="KW-0813">Transport</keyword>
<keyword evidence="4" id="KW-1003">Cell membrane</keyword>
<dbReference type="PROSITE" id="PS50893">
    <property type="entry name" value="ABC_TRANSPORTER_2"/>
    <property type="match status" value="1"/>
</dbReference>
<reference evidence="11 12" key="1">
    <citation type="submission" date="2020-08" db="EMBL/GenBank/DDBJ databases">
        <title>Cohnella phylogeny.</title>
        <authorList>
            <person name="Dunlap C."/>
        </authorList>
    </citation>
    <scope>NUCLEOTIDE SEQUENCE [LARGE SCALE GENOMIC DNA]</scope>
    <source>
        <strain evidence="11 12">DSM 28246</strain>
    </source>
</reference>
<comment type="similarity">
    <text evidence="2">Belongs to the ABC transporter superfamily.</text>
</comment>
<dbReference type="InterPro" id="IPR050388">
    <property type="entry name" value="ABC_Ni/Peptide_Import"/>
</dbReference>
<dbReference type="PANTHER" id="PTHR43297">
    <property type="entry name" value="OLIGOPEPTIDE TRANSPORT ATP-BINDING PROTEIN APPD"/>
    <property type="match status" value="1"/>
</dbReference>
<sequence>MSDRQTVLDVRHLSIEVQSDRGQTKAVQDVTFRIRAGEVLGIVGESGCGKSMTCLSILGLLPPSASLTYGSIRLGGRELTGLAPREMIRIRGSEVSLVVQNPMTAFNPLLTIGSQFIETLRLHGFRSRKEATEQAIRCLARMNLKDPGRILSQYPFELSGGMLQRVMIGLSISTNPALLVADEPTTALDSMNRGGVIDAFHAIKANRETAILLVSHDLNVIEALADAVVVMKKGRIIESGTVEKLRDNPEQEYTKLLWEARLTRSSRYQNGSRV</sequence>
<dbReference type="GO" id="GO:0005886">
    <property type="term" value="C:plasma membrane"/>
    <property type="evidence" value="ECO:0007669"/>
    <property type="project" value="UniProtKB-SubCell"/>
</dbReference>
<keyword evidence="9" id="KW-0472">Membrane</keyword>
<evidence type="ECO:0000256" key="7">
    <source>
        <dbReference type="ARBA" id="ARBA00022840"/>
    </source>
</evidence>
<comment type="subcellular location">
    <subcellularLocation>
        <location evidence="1">Cell membrane</location>
        <topology evidence="1">Peripheral membrane protein</topology>
    </subcellularLocation>
</comment>
<accession>A0A7X0RW28</accession>
<evidence type="ECO:0000256" key="4">
    <source>
        <dbReference type="ARBA" id="ARBA00022475"/>
    </source>
</evidence>
<evidence type="ECO:0000256" key="9">
    <source>
        <dbReference type="ARBA" id="ARBA00023136"/>
    </source>
</evidence>
<evidence type="ECO:0000256" key="6">
    <source>
        <dbReference type="ARBA" id="ARBA00022741"/>
    </source>
</evidence>
<dbReference type="Gene3D" id="3.40.50.300">
    <property type="entry name" value="P-loop containing nucleotide triphosphate hydrolases"/>
    <property type="match status" value="1"/>
</dbReference>
<name>A0A7X0RW28_9BACL</name>
<dbReference type="PANTHER" id="PTHR43297:SF14">
    <property type="entry name" value="ATPASE AAA-TYPE CORE DOMAIN-CONTAINING PROTEIN"/>
    <property type="match status" value="1"/>
</dbReference>
<evidence type="ECO:0000256" key="5">
    <source>
        <dbReference type="ARBA" id="ARBA00022519"/>
    </source>
</evidence>
<dbReference type="GO" id="GO:0005524">
    <property type="term" value="F:ATP binding"/>
    <property type="evidence" value="ECO:0007669"/>
    <property type="project" value="UniProtKB-KW"/>
</dbReference>